<dbReference type="CDD" id="cd02440">
    <property type="entry name" value="AdoMet_MTases"/>
    <property type="match status" value="1"/>
</dbReference>
<dbReference type="Proteomes" id="UP000268857">
    <property type="component" value="Unassembled WGS sequence"/>
</dbReference>
<dbReference type="GO" id="GO:0008757">
    <property type="term" value="F:S-adenosylmethionine-dependent methyltransferase activity"/>
    <property type="evidence" value="ECO:0007669"/>
    <property type="project" value="InterPro"/>
</dbReference>
<keyword evidence="2" id="KW-0808">Transferase</keyword>
<keyword evidence="3" id="KW-1185">Reference proteome</keyword>
<dbReference type="Pfam" id="PF08241">
    <property type="entry name" value="Methyltransf_11"/>
    <property type="match status" value="1"/>
</dbReference>
<dbReference type="InterPro" id="IPR013216">
    <property type="entry name" value="Methyltransf_11"/>
</dbReference>
<protein>
    <submittedName>
        <fullName evidence="2">Methyltransferase</fullName>
    </submittedName>
</protein>
<gene>
    <name evidence="2" type="ORF">PCC6912_01940</name>
</gene>
<dbReference type="STRING" id="211165.GCA_000317285_05103"/>
<dbReference type="OrthoDB" id="9791837at2"/>
<dbReference type="InterPro" id="IPR029063">
    <property type="entry name" value="SAM-dependent_MTases_sf"/>
</dbReference>
<evidence type="ECO:0000313" key="3">
    <source>
        <dbReference type="Proteomes" id="UP000268857"/>
    </source>
</evidence>
<feature type="domain" description="Methyltransferase type 11" evidence="1">
    <location>
        <begin position="61"/>
        <end position="155"/>
    </location>
</feature>
<dbReference type="AlphaFoldDB" id="A0A3S1A389"/>
<sequence length="256" mass="28948">MISDRNQAAINMEKTGSNFFDDEAVFATYMQHRQSSDPPNETLEKPVLMDLIGLITNKRILDLGCGDAAIGCELLQQGATSYLGIEGSHKMAAVARQTLADTSGQIIQQSIEDWMYPHAAFDLVIARLSLHYVANLAPIFIKVFDALAPSGRFIFSVEHPVITSCDRGWKSGTPRQDWIVDNYFTTGLRVTNWLGGTVQKYHRTVEDYFHLLQQAGFMIADLREAHPQREHFHDVQTYERRKRIPLFLILTAHKPG</sequence>
<dbReference type="SUPFAM" id="SSF53335">
    <property type="entry name" value="S-adenosyl-L-methionine-dependent methyltransferases"/>
    <property type="match status" value="1"/>
</dbReference>
<dbReference type="PANTHER" id="PTHR43861">
    <property type="entry name" value="TRANS-ACONITATE 2-METHYLTRANSFERASE-RELATED"/>
    <property type="match status" value="1"/>
</dbReference>
<evidence type="ECO:0000313" key="2">
    <source>
        <dbReference type="EMBL" id="RUR86751.1"/>
    </source>
</evidence>
<evidence type="ECO:0000259" key="1">
    <source>
        <dbReference type="Pfam" id="PF08241"/>
    </source>
</evidence>
<dbReference type="GO" id="GO:0032259">
    <property type="term" value="P:methylation"/>
    <property type="evidence" value="ECO:0007669"/>
    <property type="project" value="UniProtKB-KW"/>
</dbReference>
<organism evidence="2 3">
    <name type="scientific">Chlorogloeopsis fritschii PCC 6912</name>
    <dbReference type="NCBI Taxonomy" id="211165"/>
    <lineage>
        <taxon>Bacteria</taxon>
        <taxon>Bacillati</taxon>
        <taxon>Cyanobacteriota</taxon>
        <taxon>Cyanophyceae</taxon>
        <taxon>Nostocales</taxon>
        <taxon>Chlorogloeopsidaceae</taxon>
        <taxon>Chlorogloeopsis</taxon>
    </lineage>
</organism>
<proteinExistence type="predicted"/>
<comment type="caution">
    <text evidence="2">The sequence shown here is derived from an EMBL/GenBank/DDBJ whole genome shotgun (WGS) entry which is preliminary data.</text>
</comment>
<dbReference type="EMBL" id="RSCJ01000001">
    <property type="protein sequence ID" value="RUR86751.1"/>
    <property type="molecule type" value="Genomic_DNA"/>
</dbReference>
<keyword evidence="2" id="KW-0489">Methyltransferase</keyword>
<dbReference type="RefSeq" id="WP_016874332.1">
    <property type="nucleotide sequence ID" value="NZ_AJLN01000116.1"/>
</dbReference>
<dbReference type="PANTHER" id="PTHR43861:SF1">
    <property type="entry name" value="TRANS-ACONITATE 2-METHYLTRANSFERASE"/>
    <property type="match status" value="1"/>
</dbReference>
<accession>A0A3S1A389</accession>
<name>A0A3S1A389_CHLFR</name>
<dbReference type="Gene3D" id="3.40.50.150">
    <property type="entry name" value="Vaccinia Virus protein VP39"/>
    <property type="match status" value="1"/>
</dbReference>
<reference evidence="2 3" key="1">
    <citation type="journal article" date="2019" name="Genome Biol. Evol.">
        <title>Day and night: Metabolic profiles and evolutionary relationships of six axenic non-marine cyanobacteria.</title>
        <authorList>
            <person name="Will S.E."/>
            <person name="Henke P."/>
            <person name="Boedeker C."/>
            <person name="Huang S."/>
            <person name="Brinkmann H."/>
            <person name="Rohde M."/>
            <person name="Jarek M."/>
            <person name="Friedl T."/>
            <person name="Seufert S."/>
            <person name="Schumacher M."/>
            <person name="Overmann J."/>
            <person name="Neumann-Schaal M."/>
            <person name="Petersen J."/>
        </authorList>
    </citation>
    <scope>NUCLEOTIDE SEQUENCE [LARGE SCALE GENOMIC DNA]</scope>
    <source>
        <strain evidence="2 3">PCC 6912</strain>
    </source>
</reference>